<evidence type="ECO:0000256" key="12">
    <source>
        <dbReference type="ARBA" id="ARBA00023012"/>
    </source>
</evidence>
<comment type="subcellular location">
    <subcellularLocation>
        <location evidence="2">Cell membrane</location>
        <topology evidence="2">Multi-pass membrane protein</topology>
    </subcellularLocation>
</comment>
<dbReference type="Proteomes" id="UP000422764">
    <property type="component" value="Chromosome"/>
</dbReference>
<comment type="catalytic activity">
    <reaction evidence="1">
        <text>ATP + protein L-histidine = ADP + protein N-phospho-L-histidine.</text>
        <dbReference type="EC" id="2.7.13.3"/>
    </reaction>
</comment>
<dbReference type="InterPro" id="IPR003594">
    <property type="entry name" value="HATPase_dom"/>
</dbReference>
<evidence type="ECO:0000256" key="3">
    <source>
        <dbReference type="ARBA" id="ARBA00012438"/>
    </source>
</evidence>
<dbReference type="Pfam" id="PF00512">
    <property type="entry name" value="HisKA"/>
    <property type="match status" value="1"/>
</dbReference>
<dbReference type="InterPro" id="IPR003661">
    <property type="entry name" value="HisK_dim/P_dom"/>
</dbReference>
<keyword evidence="6" id="KW-0808">Transferase</keyword>
<dbReference type="SUPFAM" id="SSF47384">
    <property type="entry name" value="Homodimeric domain of signal transducing histidine kinase"/>
    <property type="match status" value="1"/>
</dbReference>
<keyword evidence="11 14" id="KW-1133">Transmembrane helix</keyword>
<dbReference type="Pfam" id="PF00672">
    <property type="entry name" value="HAMP"/>
    <property type="match status" value="1"/>
</dbReference>
<evidence type="ECO:0000256" key="1">
    <source>
        <dbReference type="ARBA" id="ARBA00000085"/>
    </source>
</evidence>
<dbReference type="GO" id="GO:0005886">
    <property type="term" value="C:plasma membrane"/>
    <property type="evidence" value="ECO:0007669"/>
    <property type="project" value="UniProtKB-SubCell"/>
</dbReference>
<dbReference type="SUPFAM" id="SSF55874">
    <property type="entry name" value="ATPase domain of HSP90 chaperone/DNA topoisomerase II/histidine kinase"/>
    <property type="match status" value="1"/>
</dbReference>
<dbReference type="InterPro" id="IPR050398">
    <property type="entry name" value="HssS/ArlS-like"/>
</dbReference>
<keyword evidence="8" id="KW-0547">Nucleotide-binding</keyword>
<dbReference type="InterPro" id="IPR008358">
    <property type="entry name" value="Sig_transdc_His_kin/Pase_MprB"/>
</dbReference>
<evidence type="ECO:0000256" key="5">
    <source>
        <dbReference type="ARBA" id="ARBA00022553"/>
    </source>
</evidence>
<dbReference type="PANTHER" id="PTHR45528">
    <property type="entry name" value="SENSOR HISTIDINE KINASE CPXA"/>
    <property type="match status" value="1"/>
</dbReference>
<dbReference type="FunFam" id="1.10.287.130:FF:000001">
    <property type="entry name" value="Two-component sensor histidine kinase"/>
    <property type="match status" value="1"/>
</dbReference>
<evidence type="ECO:0000256" key="14">
    <source>
        <dbReference type="SAM" id="Phobius"/>
    </source>
</evidence>
<dbReference type="SMART" id="SM00387">
    <property type="entry name" value="HATPase_c"/>
    <property type="match status" value="1"/>
</dbReference>
<dbReference type="InterPro" id="IPR005467">
    <property type="entry name" value="His_kinase_dom"/>
</dbReference>
<dbReference type="SUPFAM" id="SSF158472">
    <property type="entry name" value="HAMP domain-like"/>
    <property type="match status" value="1"/>
</dbReference>
<dbReference type="Gene3D" id="1.10.287.130">
    <property type="match status" value="1"/>
</dbReference>
<proteinExistence type="predicted"/>
<keyword evidence="18" id="KW-1185">Reference proteome</keyword>
<dbReference type="CDD" id="cd00082">
    <property type="entry name" value="HisKA"/>
    <property type="match status" value="1"/>
</dbReference>
<keyword evidence="5" id="KW-0597">Phosphoprotein</keyword>
<evidence type="ECO:0000256" key="6">
    <source>
        <dbReference type="ARBA" id="ARBA00022679"/>
    </source>
</evidence>
<dbReference type="Gene3D" id="6.10.340.10">
    <property type="match status" value="1"/>
</dbReference>
<dbReference type="AlphaFoldDB" id="A0A6I6EYK5"/>
<dbReference type="CDD" id="cd06225">
    <property type="entry name" value="HAMP"/>
    <property type="match status" value="1"/>
</dbReference>
<evidence type="ECO:0000256" key="11">
    <source>
        <dbReference type="ARBA" id="ARBA00022989"/>
    </source>
</evidence>
<dbReference type="GO" id="GO:0000155">
    <property type="term" value="F:phosphorelay sensor kinase activity"/>
    <property type="evidence" value="ECO:0007669"/>
    <property type="project" value="InterPro"/>
</dbReference>
<dbReference type="PRINTS" id="PR01780">
    <property type="entry name" value="LANTIREGPROT"/>
</dbReference>
<evidence type="ECO:0000256" key="8">
    <source>
        <dbReference type="ARBA" id="ARBA00022741"/>
    </source>
</evidence>
<evidence type="ECO:0000256" key="4">
    <source>
        <dbReference type="ARBA" id="ARBA00022475"/>
    </source>
</evidence>
<evidence type="ECO:0000256" key="13">
    <source>
        <dbReference type="ARBA" id="ARBA00023136"/>
    </source>
</evidence>
<sequence>MRKSIRYKLFIWINGLVVAFVLLFWLLNTQFLENYYISEKKDLLIKSTNTINENYNGEPSDIALALEKLENAAGANIVIVDSKGRPKYSTFLRNIDEIRFEKRISPGEADRKKVPDGKELIKSLGLYDLSFGTDTIFEIQSDIKSKMDFLTMRSVLNEGDIIIIRTPLPAITENVSIANRFIMFTGAIALVMGSVWAYVFSSRFTKPVLELNKLTQNMAKLDFSQSSSIDSEDEIGELSRNINFLSSKLDSTIRKLNDKNQRLVEDIEKERKIDEMRKEFVSNVSHELKTPISLIQGYAEGLRSNVMEEDEESKEFYCNVIINESNRMNRLVKELLNLSQIESGYSELDKEVFNLSSMINSVINNYRAVFKEREIKLSVEESDNIEVYADIVRIEQVIINYINNALNHVDNKKIITLTLKPTEDKVRIFVYNSGKPLPEEALDKIWTSFYKVDKARTRSYGGSGLGLSIVRAIQELHENAYGVENKAEGVVFWFDVDRHLEQ</sequence>
<feature type="domain" description="Histidine kinase" evidence="15">
    <location>
        <begin position="283"/>
        <end position="500"/>
    </location>
</feature>
<evidence type="ECO:0000313" key="17">
    <source>
        <dbReference type="EMBL" id="QGU94064.1"/>
    </source>
</evidence>
<dbReference type="GO" id="GO:0005524">
    <property type="term" value="F:ATP binding"/>
    <property type="evidence" value="ECO:0007669"/>
    <property type="project" value="UniProtKB-KW"/>
</dbReference>
<evidence type="ECO:0000256" key="9">
    <source>
        <dbReference type="ARBA" id="ARBA00022777"/>
    </source>
</evidence>
<feature type="transmembrane region" description="Helical" evidence="14">
    <location>
        <begin position="9"/>
        <end position="27"/>
    </location>
</feature>
<name>A0A6I6EYK5_9CLOT</name>
<keyword evidence="13 14" id="KW-0472">Membrane</keyword>
<evidence type="ECO:0000256" key="7">
    <source>
        <dbReference type="ARBA" id="ARBA00022692"/>
    </source>
</evidence>
<keyword evidence="9" id="KW-0418">Kinase</keyword>
<evidence type="ECO:0000259" key="15">
    <source>
        <dbReference type="PROSITE" id="PS50109"/>
    </source>
</evidence>
<dbReference type="PROSITE" id="PS50885">
    <property type="entry name" value="HAMP"/>
    <property type="match status" value="1"/>
</dbReference>
<dbReference type="SMART" id="SM00304">
    <property type="entry name" value="HAMP"/>
    <property type="match status" value="1"/>
</dbReference>
<dbReference type="PANTHER" id="PTHR45528:SF1">
    <property type="entry name" value="SENSOR HISTIDINE KINASE CPXA"/>
    <property type="match status" value="1"/>
</dbReference>
<dbReference type="SMART" id="SM00388">
    <property type="entry name" value="HisKA"/>
    <property type="match status" value="1"/>
</dbReference>
<evidence type="ECO:0000256" key="10">
    <source>
        <dbReference type="ARBA" id="ARBA00022840"/>
    </source>
</evidence>
<reference evidence="17 18" key="1">
    <citation type="submission" date="2019-12" db="EMBL/GenBank/DDBJ databases">
        <title>Genome sequenceing of Clostridium bovifaecis.</title>
        <authorList>
            <person name="Yao Y."/>
        </authorList>
    </citation>
    <scope>NUCLEOTIDE SEQUENCE [LARGE SCALE GENOMIC DNA]</scope>
    <source>
        <strain evidence="17 18">BXX</strain>
    </source>
</reference>
<organism evidence="17 18">
    <name type="scientific">Clostridium bovifaecis</name>
    <dbReference type="NCBI Taxonomy" id="2184719"/>
    <lineage>
        <taxon>Bacteria</taxon>
        <taxon>Bacillati</taxon>
        <taxon>Bacillota</taxon>
        <taxon>Clostridia</taxon>
        <taxon>Eubacteriales</taxon>
        <taxon>Clostridiaceae</taxon>
        <taxon>Clostridium</taxon>
    </lineage>
</organism>
<keyword evidence="4" id="KW-1003">Cell membrane</keyword>
<keyword evidence="10" id="KW-0067">ATP-binding</keyword>
<dbReference type="Gene3D" id="3.30.565.10">
    <property type="entry name" value="Histidine kinase-like ATPase, C-terminal domain"/>
    <property type="match status" value="1"/>
</dbReference>
<accession>A0A6I6EYK5</accession>
<evidence type="ECO:0000256" key="2">
    <source>
        <dbReference type="ARBA" id="ARBA00004651"/>
    </source>
</evidence>
<dbReference type="PROSITE" id="PS50109">
    <property type="entry name" value="HIS_KIN"/>
    <property type="match status" value="1"/>
</dbReference>
<evidence type="ECO:0000313" key="18">
    <source>
        <dbReference type="Proteomes" id="UP000422764"/>
    </source>
</evidence>
<dbReference type="InterPro" id="IPR003660">
    <property type="entry name" value="HAMP_dom"/>
</dbReference>
<dbReference type="InterPro" id="IPR036890">
    <property type="entry name" value="HATPase_C_sf"/>
</dbReference>
<dbReference type="EC" id="2.7.13.3" evidence="3"/>
<protein>
    <recommendedName>
        <fullName evidence="3">histidine kinase</fullName>
        <ecNumber evidence="3">2.7.13.3</ecNumber>
    </recommendedName>
</protein>
<gene>
    <name evidence="17" type="ORF">GOM49_01960</name>
</gene>
<keyword evidence="7 14" id="KW-0812">Transmembrane</keyword>
<feature type="transmembrane region" description="Helical" evidence="14">
    <location>
        <begin position="181"/>
        <end position="200"/>
    </location>
</feature>
<dbReference type="InterPro" id="IPR036097">
    <property type="entry name" value="HisK_dim/P_sf"/>
</dbReference>
<feature type="domain" description="HAMP" evidence="16">
    <location>
        <begin position="202"/>
        <end position="254"/>
    </location>
</feature>
<evidence type="ECO:0000259" key="16">
    <source>
        <dbReference type="PROSITE" id="PS50885"/>
    </source>
</evidence>
<dbReference type="EMBL" id="CP046522">
    <property type="protein sequence ID" value="QGU94064.1"/>
    <property type="molecule type" value="Genomic_DNA"/>
</dbReference>
<keyword evidence="12" id="KW-0902">Two-component regulatory system</keyword>
<dbReference type="Pfam" id="PF02518">
    <property type="entry name" value="HATPase_c"/>
    <property type="match status" value="1"/>
</dbReference>